<name>A0ACA9LD60_9GLOM</name>
<feature type="non-terminal residue" evidence="1">
    <location>
        <position position="1"/>
    </location>
</feature>
<proteinExistence type="predicted"/>
<comment type="caution">
    <text evidence="1">The sequence shown here is derived from an EMBL/GenBank/DDBJ whole genome shotgun (WGS) entry which is preliminary data.</text>
</comment>
<sequence length="57" mass="6592">LPLILVVNIAGINITDKGFYLEYKDLPEEISFSSENTNIKQSNYHIANIRFENIKNH</sequence>
<keyword evidence="2" id="KW-1185">Reference proteome</keyword>
<evidence type="ECO:0000313" key="1">
    <source>
        <dbReference type="EMBL" id="CAG8523716.1"/>
    </source>
</evidence>
<dbReference type="EMBL" id="CAJVPU010003822">
    <property type="protein sequence ID" value="CAG8523716.1"/>
    <property type="molecule type" value="Genomic_DNA"/>
</dbReference>
<protein>
    <submittedName>
        <fullName evidence="1">340_t:CDS:1</fullName>
    </submittedName>
</protein>
<gene>
    <name evidence="1" type="ORF">DHETER_LOCUS4043</name>
</gene>
<evidence type="ECO:0000313" key="2">
    <source>
        <dbReference type="Proteomes" id="UP000789702"/>
    </source>
</evidence>
<dbReference type="Proteomes" id="UP000789702">
    <property type="component" value="Unassembled WGS sequence"/>
</dbReference>
<organism evidence="1 2">
    <name type="scientific">Dentiscutata heterogama</name>
    <dbReference type="NCBI Taxonomy" id="1316150"/>
    <lineage>
        <taxon>Eukaryota</taxon>
        <taxon>Fungi</taxon>
        <taxon>Fungi incertae sedis</taxon>
        <taxon>Mucoromycota</taxon>
        <taxon>Glomeromycotina</taxon>
        <taxon>Glomeromycetes</taxon>
        <taxon>Diversisporales</taxon>
        <taxon>Gigasporaceae</taxon>
        <taxon>Dentiscutata</taxon>
    </lineage>
</organism>
<reference evidence="1" key="1">
    <citation type="submission" date="2021-06" db="EMBL/GenBank/DDBJ databases">
        <authorList>
            <person name="Kallberg Y."/>
            <person name="Tangrot J."/>
            <person name="Rosling A."/>
        </authorList>
    </citation>
    <scope>NUCLEOTIDE SEQUENCE</scope>
    <source>
        <strain evidence="1">IL203A</strain>
    </source>
</reference>
<accession>A0ACA9LD60</accession>